<dbReference type="Gene3D" id="1.20.1250.20">
    <property type="entry name" value="MFS general substrate transporter like domains"/>
    <property type="match status" value="1"/>
</dbReference>
<comment type="caution">
    <text evidence="8">The sequence shown here is derived from an EMBL/GenBank/DDBJ whole genome shotgun (WGS) entry which is preliminary data.</text>
</comment>
<keyword evidence="3 6" id="KW-0812">Transmembrane</keyword>
<evidence type="ECO:0000313" key="9">
    <source>
        <dbReference type="Proteomes" id="UP001652394"/>
    </source>
</evidence>
<dbReference type="InterPro" id="IPR036259">
    <property type="entry name" value="MFS_trans_sf"/>
</dbReference>
<dbReference type="PANTHER" id="PTHR23531">
    <property type="entry name" value="QUINOLENE RESISTANCE PROTEIN NORA"/>
    <property type="match status" value="1"/>
</dbReference>
<name>A0ABT2T7A0_9FIRM</name>
<reference evidence="8 9" key="1">
    <citation type="journal article" date="2021" name="ISME Commun">
        <title>Automated analysis of genomic sequences facilitates high-throughput and comprehensive description of bacteria.</title>
        <authorList>
            <person name="Hitch T.C.A."/>
        </authorList>
    </citation>
    <scope>NUCLEOTIDE SEQUENCE [LARGE SCALE GENOMIC DNA]</scope>
    <source>
        <strain evidence="8 9">H2_18</strain>
    </source>
</reference>
<evidence type="ECO:0000256" key="3">
    <source>
        <dbReference type="ARBA" id="ARBA00022692"/>
    </source>
</evidence>
<evidence type="ECO:0000259" key="7">
    <source>
        <dbReference type="PROSITE" id="PS50850"/>
    </source>
</evidence>
<keyword evidence="4 6" id="KW-1133">Transmembrane helix</keyword>
<evidence type="ECO:0000256" key="2">
    <source>
        <dbReference type="ARBA" id="ARBA00022448"/>
    </source>
</evidence>
<feature type="transmembrane region" description="Helical" evidence="6">
    <location>
        <begin position="233"/>
        <end position="252"/>
    </location>
</feature>
<dbReference type="SUPFAM" id="SSF103473">
    <property type="entry name" value="MFS general substrate transporter"/>
    <property type="match status" value="1"/>
</dbReference>
<dbReference type="EMBL" id="JAOQJX010000001">
    <property type="protein sequence ID" value="MCU6746132.1"/>
    <property type="molecule type" value="Genomic_DNA"/>
</dbReference>
<dbReference type="InterPro" id="IPR052714">
    <property type="entry name" value="MFS_Exporter"/>
</dbReference>
<evidence type="ECO:0000256" key="4">
    <source>
        <dbReference type="ARBA" id="ARBA00022989"/>
    </source>
</evidence>
<gene>
    <name evidence="8" type="ORF">OCV51_00400</name>
</gene>
<feature type="transmembrane region" description="Helical" evidence="6">
    <location>
        <begin position="203"/>
        <end position="227"/>
    </location>
</feature>
<feature type="transmembrane region" description="Helical" evidence="6">
    <location>
        <begin position="75"/>
        <end position="94"/>
    </location>
</feature>
<dbReference type="Pfam" id="PF07690">
    <property type="entry name" value="MFS_1"/>
    <property type="match status" value="1"/>
</dbReference>
<dbReference type="PROSITE" id="PS50850">
    <property type="entry name" value="MFS"/>
    <property type="match status" value="1"/>
</dbReference>
<comment type="subcellular location">
    <subcellularLocation>
        <location evidence="1">Cell membrane</location>
        <topology evidence="1">Multi-pass membrane protein</topology>
    </subcellularLocation>
</comment>
<evidence type="ECO:0000256" key="1">
    <source>
        <dbReference type="ARBA" id="ARBA00004651"/>
    </source>
</evidence>
<dbReference type="CDD" id="cd17489">
    <property type="entry name" value="MFS_YfcJ_like"/>
    <property type="match status" value="1"/>
</dbReference>
<feature type="transmembrane region" description="Helical" evidence="6">
    <location>
        <begin position="100"/>
        <end position="121"/>
    </location>
</feature>
<evidence type="ECO:0000256" key="6">
    <source>
        <dbReference type="SAM" id="Phobius"/>
    </source>
</evidence>
<feature type="domain" description="Major facilitator superfamily (MFS) profile" evidence="7">
    <location>
        <begin position="9"/>
        <end position="383"/>
    </location>
</feature>
<evidence type="ECO:0000256" key="5">
    <source>
        <dbReference type="ARBA" id="ARBA00023136"/>
    </source>
</evidence>
<protein>
    <submittedName>
        <fullName evidence="8">MFS transporter</fullName>
    </submittedName>
</protein>
<dbReference type="InterPro" id="IPR020846">
    <property type="entry name" value="MFS_dom"/>
</dbReference>
<dbReference type="Proteomes" id="UP001652394">
    <property type="component" value="Unassembled WGS sequence"/>
</dbReference>
<keyword evidence="9" id="KW-1185">Reference proteome</keyword>
<dbReference type="RefSeq" id="WP_059067504.1">
    <property type="nucleotide sequence ID" value="NZ_JAOQJX010000001.1"/>
</dbReference>
<dbReference type="InterPro" id="IPR011701">
    <property type="entry name" value="MFS"/>
</dbReference>
<sequence length="399" mass="42661">MKDRLWNKHYILVLIVNTLNAFSFYMIATILSKYLVNIGTTVAAAGFIVGLFSLTSLFCRPFSGIMADRLSNVTLLKWSNVLMGIGLLGFTFTTEIPLLIGFRIINGIGFALSGTCQISLASQYIPPNKMGEGIGYLGLGMVVGSAIAPGFGLSIADTLGMKATFLIAALLTVAAYVILCFFHETKKKSTVKKKISFTDIIAVKALPFTLVAGSYSFVNGIIASYLVMYADEIGVKGVSLYFTVCAVVLFIIRPFSGKLMDKKGIRITVLPGLILTASSMFILGRSKTLFFILLTGVLRSLGQGAAQPSLQAGCINEVGKDKSGVATSTYYLGGDICQGVGPMIGGFVVQMFAGTTGYTAIFDICGMLLLGALVFFFYITRSKKEKAEYGKGEQHGAAV</sequence>
<proteinExistence type="predicted"/>
<feature type="transmembrane region" description="Helical" evidence="6">
    <location>
        <begin position="34"/>
        <end position="54"/>
    </location>
</feature>
<feature type="transmembrane region" description="Helical" evidence="6">
    <location>
        <begin position="163"/>
        <end position="182"/>
    </location>
</feature>
<feature type="transmembrane region" description="Helical" evidence="6">
    <location>
        <begin position="133"/>
        <end position="151"/>
    </location>
</feature>
<evidence type="ECO:0000313" key="8">
    <source>
        <dbReference type="EMBL" id="MCU6746132.1"/>
    </source>
</evidence>
<keyword evidence="2" id="KW-0813">Transport</keyword>
<accession>A0ABT2T7A0</accession>
<keyword evidence="5 6" id="KW-0472">Membrane</keyword>
<dbReference type="PANTHER" id="PTHR23531:SF1">
    <property type="entry name" value="QUINOLENE RESISTANCE PROTEIN NORA"/>
    <property type="match status" value="1"/>
</dbReference>
<feature type="transmembrane region" description="Helical" evidence="6">
    <location>
        <begin position="264"/>
        <end position="284"/>
    </location>
</feature>
<feature type="transmembrane region" description="Helical" evidence="6">
    <location>
        <begin position="9"/>
        <end position="28"/>
    </location>
</feature>
<organism evidence="8 9">
    <name type="scientific">Faecalicatena acetigenes</name>
    <dbReference type="NCBI Taxonomy" id="2981790"/>
    <lineage>
        <taxon>Bacteria</taxon>
        <taxon>Bacillati</taxon>
        <taxon>Bacillota</taxon>
        <taxon>Clostridia</taxon>
        <taxon>Lachnospirales</taxon>
        <taxon>Lachnospiraceae</taxon>
        <taxon>Faecalicatena</taxon>
    </lineage>
</organism>
<feature type="transmembrane region" description="Helical" evidence="6">
    <location>
        <begin position="357"/>
        <end position="379"/>
    </location>
</feature>